<dbReference type="AlphaFoldDB" id="A0A1Q5QBS2"/>
<name>A0A1Q5QBS2_TALAT</name>
<evidence type="ECO:0000313" key="2">
    <source>
        <dbReference type="EMBL" id="OKL63385.1"/>
    </source>
</evidence>
<gene>
    <name evidence="2" type="ORF">UA08_01516</name>
</gene>
<dbReference type="GeneID" id="31001271"/>
<evidence type="ECO:0008006" key="4">
    <source>
        <dbReference type="Google" id="ProtNLM"/>
    </source>
</evidence>
<reference evidence="2 3" key="1">
    <citation type="submission" date="2015-06" db="EMBL/GenBank/DDBJ databases">
        <title>Talaromyces atroroseus IBT 11181 draft genome.</title>
        <authorList>
            <person name="Rasmussen K.B."/>
            <person name="Rasmussen S."/>
            <person name="Petersen B."/>
            <person name="Sicheritz-Ponten T."/>
            <person name="Mortensen U.H."/>
            <person name="Thrane U."/>
        </authorList>
    </citation>
    <scope>NUCLEOTIDE SEQUENCE [LARGE SCALE GENOMIC DNA]</scope>
    <source>
        <strain evidence="2 3">IBT 11181</strain>
    </source>
</reference>
<dbReference type="STRING" id="1441469.A0A1Q5QBS2"/>
<keyword evidence="3" id="KW-1185">Reference proteome</keyword>
<feature type="region of interest" description="Disordered" evidence="1">
    <location>
        <begin position="73"/>
        <end position="105"/>
    </location>
</feature>
<organism evidence="2 3">
    <name type="scientific">Talaromyces atroroseus</name>
    <dbReference type="NCBI Taxonomy" id="1441469"/>
    <lineage>
        <taxon>Eukaryota</taxon>
        <taxon>Fungi</taxon>
        <taxon>Dikarya</taxon>
        <taxon>Ascomycota</taxon>
        <taxon>Pezizomycotina</taxon>
        <taxon>Eurotiomycetes</taxon>
        <taxon>Eurotiomycetidae</taxon>
        <taxon>Eurotiales</taxon>
        <taxon>Trichocomaceae</taxon>
        <taxon>Talaromyces</taxon>
        <taxon>Talaromyces sect. Trachyspermi</taxon>
    </lineage>
</organism>
<dbReference type="RefSeq" id="XP_020123506.1">
    <property type="nucleotide sequence ID" value="XM_020261188.1"/>
</dbReference>
<dbReference type="Proteomes" id="UP000214365">
    <property type="component" value="Unassembled WGS sequence"/>
</dbReference>
<evidence type="ECO:0000313" key="3">
    <source>
        <dbReference type="Proteomes" id="UP000214365"/>
    </source>
</evidence>
<accession>A0A1Q5QBS2</accession>
<protein>
    <recommendedName>
        <fullName evidence="4">LEA domain protein</fullName>
    </recommendedName>
</protein>
<comment type="caution">
    <text evidence="2">The sequence shown here is derived from an EMBL/GenBank/DDBJ whole genome shotgun (WGS) entry which is preliminary data.</text>
</comment>
<evidence type="ECO:0000256" key="1">
    <source>
        <dbReference type="SAM" id="MobiDB-lite"/>
    </source>
</evidence>
<proteinExistence type="predicted"/>
<sequence>MVFATRVVPRRAIITPTSFQAYRPFSTTLAAQRGPVEATKDVLKKADKTVSGAAVKGIETGEKITKKAQETIGAKGKEAEGKAKGKASEVEGKVKGKAEELRSEQ</sequence>
<dbReference type="EMBL" id="LFMY01000002">
    <property type="protein sequence ID" value="OKL63385.1"/>
    <property type="molecule type" value="Genomic_DNA"/>
</dbReference>
<dbReference type="OrthoDB" id="4023585at2759"/>